<feature type="transmembrane region" description="Helical" evidence="1">
    <location>
        <begin position="85"/>
        <end position="102"/>
    </location>
</feature>
<dbReference type="InterPro" id="IPR006860">
    <property type="entry name" value="FecR"/>
</dbReference>
<dbReference type="RefSeq" id="WP_103870768.1">
    <property type="nucleotide sequence ID" value="NZ_FNUY01000001.1"/>
</dbReference>
<evidence type="ECO:0000259" key="2">
    <source>
        <dbReference type="Pfam" id="PF04773"/>
    </source>
</evidence>
<keyword evidence="5" id="KW-1185">Reference proteome</keyword>
<dbReference type="GO" id="GO:0016989">
    <property type="term" value="F:sigma factor antagonist activity"/>
    <property type="evidence" value="ECO:0007669"/>
    <property type="project" value="TreeGrafter"/>
</dbReference>
<protein>
    <submittedName>
        <fullName evidence="4">FecR family protein</fullName>
    </submittedName>
</protein>
<evidence type="ECO:0000256" key="1">
    <source>
        <dbReference type="SAM" id="Phobius"/>
    </source>
</evidence>
<keyword evidence="1" id="KW-1133">Transmembrane helix</keyword>
<dbReference type="AlphaFoldDB" id="A0A1H5SU99"/>
<gene>
    <name evidence="4" type="ORF">SAMN04488115_101396</name>
</gene>
<organism evidence="4 5">
    <name type="scientific">Bosea lathyri</name>
    <dbReference type="NCBI Taxonomy" id="1036778"/>
    <lineage>
        <taxon>Bacteria</taxon>
        <taxon>Pseudomonadati</taxon>
        <taxon>Pseudomonadota</taxon>
        <taxon>Alphaproteobacteria</taxon>
        <taxon>Hyphomicrobiales</taxon>
        <taxon>Boseaceae</taxon>
        <taxon>Bosea</taxon>
    </lineage>
</organism>
<keyword evidence="1" id="KW-0812">Transmembrane</keyword>
<evidence type="ECO:0000313" key="4">
    <source>
        <dbReference type="EMBL" id="SEF53441.1"/>
    </source>
</evidence>
<dbReference type="PANTHER" id="PTHR30273">
    <property type="entry name" value="PERIPLASMIC SIGNAL SENSOR AND SIGMA FACTOR ACTIVATOR FECR-RELATED"/>
    <property type="match status" value="1"/>
</dbReference>
<dbReference type="Gene3D" id="3.55.50.30">
    <property type="match status" value="1"/>
</dbReference>
<reference evidence="4 5" key="1">
    <citation type="submission" date="2016-10" db="EMBL/GenBank/DDBJ databases">
        <authorList>
            <person name="de Groot N.N."/>
        </authorList>
    </citation>
    <scope>NUCLEOTIDE SEQUENCE [LARGE SCALE GENOMIC DNA]</scope>
    <source>
        <strain evidence="4 5">DSM 26656</strain>
    </source>
</reference>
<accession>A0A1H5SU99</accession>
<keyword evidence="1" id="KW-0472">Membrane</keyword>
<dbReference type="Proteomes" id="UP000236743">
    <property type="component" value="Unassembled WGS sequence"/>
</dbReference>
<feature type="domain" description="FecR protein" evidence="2">
    <location>
        <begin position="114"/>
        <end position="203"/>
    </location>
</feature>
<dbReference type="OrthoDB" id="636724at2"/>
<evidence type="ECO:0000313" key="5">
    <source>
        <dbReference type="Proteomes" id="UP000236743"/>
    </source>
</evidence>
<proteinExistence type="predicted"/>
<dbReference type="PANTHER" id="PTHR30273:SF2">
    <property type="entry name" value="PROTEIN FECR"/>
    <property type="match status" value="1"/>
</dbReference>
<dbReference type="Pfam" id="PF16220">
    <property type="entry name" value="DUF4880"/>
    <property type="match status" value="1"/>
</dbReference>
<sequence length="317" mass="34516">MPGRRATRAQRKRHEDAAGWLLRNREAGQPAAEQAAFRAWLDEAPENRRTYEVAEQLMGEARTAIASDPALADFEVKPSSATKPVLGMLLALAATGTLFIALDGPMRLRADAMSGTGEMPVFMLADGSTVQLNASSAVAYDYTTGRRTVRLLRGQAYFEVARDPTRVFTVEAGTTRVTALGTAFDVRLGDAETDVTVTHNAVQIAFEGAEQAPLRVTRGEQAVYDHSTGTKEIRPSDGVTALAWQRGQLVVDNAPLSHVVEEMNRHFPGRIVIANGELARRRVSGTLMISDTNAVLVYLEYALRVTTNRIGPLIVIR</sequence>
<name>A0A1H5SU99_9HYPH</name>
<dbReference type="InterPro" id="IPR012373">
    <property type="entry name" value="Ferrdict_sens_TM"/>
</dbReference>
<evidence type="ECO:0000259" key="3">
    <source>
        <dbReference type="Pfam" id="PF16220"/>
    </source>
</evidence>
<dbReference type="PIRSF" id="PIRSF018266">
    <property type="entry name" value="FecR"/>
    <property type="match status" value="1"/>
</dbReference>
<dbReference type="EMBL" id="FNUY01000001">
    <property type="protein sequence ID" value="SEF53441.1"/>
    <property type="molecule type" value="Genomic_DNA"/>
</dbReference>
<dbReference type="Gene3D" id="2.60.120.1440">
    <property type="match status" value="1"/>
</dbReference>
<feature type="domain" description="FecR N-terminal" evidence="3">
    <location>
        <begin position="16"/>
        <end position="57"/>
    </location>
</feature>
<dbReference type="InterPro" id="IPR032623">
    <property type="entry name" value="FecR_N"/>
</dbReference>
<dbReference type="Pfam" id="PF04773">
    <property type="entry name" value="FecR"/>
    <property type="match status" value="1"/>
</dbReference>